<keyword evidence="1" id="KW-0479">Metal-binding</keyword>
<evidence type="ECO:0008006" key="4">
    <source>
        <dbReference type="Google" id="ProtNLM"/>
    </source>
</evidence>
<organism evidence="2 3">
    <name type="scientific">Microscilla marina ATCC 23134</name>
    <dbReference type="NCBI Taxonomy" id="313606"/>
    <lineage>
        <taxon>Bacteria</taxon>
        <taxon>Pseudomonadati</taxon>
        <taxon>Bacteroidota</taxon>
        <taxon>Cytophagia</taxon>
        <taxon>Cytophagales</taxon>
        <taxon>Microscillaceae</taxon>
        <taxon>Microscilla</taxon>
    </lineage>
</organism>
<dbReference type="RefSeq" id="WP_002694142.1">
    <property type="nucleotide sequence ID" value="NZ_AAWS01000004.1"/>
</dbReference>
<dbReference type="PANTHER" id="PTHR12736">
    <property type="entry name" value="LANC-LIKE PROTEIN"/>
    <property type="match status" value="1"/>
</dbReference>
<dbReference type="Pfam" id="PF05147">
    <property type="entry name" value="LANC_like"/>
    <property type="match status" value="1"/>
</dbReference>
<keyword evidence="1" id="KW-0862">Zinc</keyword>
<dbReference type="SMART" id="SM01260">
    <property type="entry name" value="LANC_like"/>
    <property type="match status" value="1"/>
</dbReference>
<gene>
    <name evidence="2" type="ORF">M23134_07404</name>
</gene>
<dbReference type="PANTHER" id="PTHR12736:SF7">
    <property type="entry name" value="LANC-LIKE PROTEIN 3"/>
    <property type="match status" value="1"/>
</dbReference>
<dbReference type="PRINTS" id="PR01955">
    <property type="entry name" value="LANCFRANKIA"/>
</dbReference>
<evidence type="ECO:0000313" key="3">
    <source>
        <dbReference type="Proteomes" id="UP000004095"/>
    </source>
</evidence>
<dbReference type="Proteomes" id="UP000004095">
    <property type="component" value="Unassembled WGS sequence"/>
</dbReference>
<name>A1ZEP5_MICM2</name>
<dbReference type="GO" id="GO:0046872">
    <property type="term" value="F:metal ion binding"/>
    <property type="evidence" value="ECO:0007669"/>
    <property type="project" value="UniProtKB-KW"/>
</dbReference>
<feature type="binding site" evidence="1">
    <location>
        <position position="265"/>
    </location>
    <ligand>
        <name>Zn(2+)</name>
        <dbReference type="ChEBI" id="CHEBI:29105"/>
    </ligand>
</feature>
<evidence type="ECO:0000256" key="1">
    <source>
        <dbReference type="PIRSR" id="PIRSR607822-1"/>
    </source>
</evidence>
<accession>A1ZEP5</accession>
<feature type="binding site" evidence="1">
    <location>
        <position position="320"/>
    </location>
    <ligand>
        <name>Zn(2+)</name>
        <dbReference type="ChEBI" id="CHEBI:29105"/>
    </ligand>
</feature>
<comment type="caution">
    <text evidence="2">The sequence shown here is derived from an EMBL/GenBank/DDBJ whole genome shotgun (WGS) entry which is preliminary data.</text>
</comment>
<dbReference type="EMBL" id="AAWS01000004">
    <property type="protein sequence ID" value="EAY30997.1"/>
    <property type="molecule type" value="Genomic_DNA"/>
</dbReference>
<evidence type="ECO:0000313" key="2">
    <source>
        <dbReference type="EMBL" id="EAY30997.1"/>
    </source>
</evidence>
<keyword evidence="3" id="KW-1185">Reference proteome</keyword>
<dbReference type="SUPFAM" id="SSF158745">
    <property type="entry name" value="LanC-like"/>
    <property type="match status" value="1"/>
</dbReference>
<dbReference type="AlphaFoldDB" id="A1ZEP5"/>
<dbReference type="InterPro" id="IPR007822">
    <property type="entry name" value="LANC-like"/>
</dbReference>
<sequence length="420" mass="47234">MHKNLNQVTARLVKDILLESLEANTQINVYRGSLGQALLFSLLNKGGLAPVNQDRLYDSITHCINNLQTLDGNASFSGYSGVLLTLSTLIQEGQLDKQEIQEVMKVLQHLVLDSIPYDFQNCNLDFLHGLIGKLIALTEVRDFFEDDVRSLIEANVIKGIEYVVDNAKYTNGEAEIFWETIATPEGIINTGLAHGLASIINFLAKAYNYDFIDADLKQKIQTCLSLACSFLINRKSSDHNHFTFANKLSVDENKLNTNQYSLAWCKGDLGIVFSLIAANKCLKSQKIDDIINSIIKKTAKVRKLNSGIHQDATRLDTTLCHGSFGAFFLFYLLYKHTQLPEAKDAYLYWLNESLSQADWDEKFLGWSHYGTNPTTGHQEWGQSSGLLFGATGQCLSLLSFLLVEQNIIQIQQLNWLKFLF</sequence>
<reference evidence="2 3" key="1">
    <citation type="submission" date="2007-01" db="EMBL/GenBank/DDBJ databases">
        <authorList>
            <person name="Haygood M."/>
            <person name="Podell S."/>
            <person name="Anderson C."/>
            <person name="Hopkinson B."/>
            <person name="Roe K."/>
            <person name="Barbeau K."/>
            <person name="Gaasterland T."/>
            <person name="Ferriera S."/>
            <person name="Johnson J."/>
            <person name="Kravitz S."/>
            <person name="Beeson K."/>
            <person name="Sutton G."/>
            <person name="Rogers Y.-H."/>
            <person name="Friedman R."/>
            <person name="Frazier M."/>
            <person name="Venter J.C."/>
        </authorList>
    </citation>
    <scope>NUCLEOTIDE SEQUENCE [LARGE SCALE GENOMIC DNA]</scope>
    <source>
        <strain evidence="2 3">ATCC 23134</strain>
    </source>
</reference>
<feature type="binding site" evidence="1">
    <location>
        <position position="321"/>
    </location>
    <ligand>
        <name>Zn(2+)</name>
        <dbReference type="ChEBI" id="CHEBI:29105"/>
    </ligand>
</feature>
<dbReference type="Gene3D" id="1.50.10.20">
    <property type="match status" value="1"/>
</dbReference>
<dbReference type="GO" id="GO:0005886">
    <property type="term" value="C:plasma membrane"/>
    <property type="evidence" value="ECO:0007669"/>
    <property type="project" value="TreeGrafter"/>
</dbReference>
<protein>
    <recommendedName>
        <fullName evidence="4">Lanthionine synthetase C-like protein</fullName>
    </recommendedName>
</protein>
<proteinExistence type="predicted"/>
<dbReference type="PRINTS" id="PR01950">
    <property type="entry name" value="LANCSUPER"/>
</dbReference>
<dbReference type="OrthoDB" id="6313827at2"/>
<dbReference type="eggNOG" id="COG4403">
    <property type="taxonomic scope" value="Bacteria"/>
</dbReference>
<dbReference type="GO" id="GO:0031179">
    <property type="term" value="P:peptide modification"/>
    <property type="evidence" value="ECO:0007669"/>
    <property type="project" value="InterPro"/>
</dbReference>